<evidence type="ECO:0000259" key="9">
    <source>
        <dbReference type="PROSITE" id="PS51779"/>
    </source>
</evidence>
<comment type="caution">
    <text evidence="10">The sequence shown here is derived from an EMBL/GenBank/DDBJ whole genome shotgun (WGS) entry which is preliminary data.</text>
</comment>
<evidence type="ECO:0000256" key="6">
    <source>
        <dbReference type="ARBA" id="ARBA00023136"/>
    </source>
</evidence>
<keyword evidence="2" id="KW-1003">Cell membrane</keyword>
<evidence type="ECO:0000256" key="5">
    <source>
        <dbReference type="ARBA" id="ARBA00022989"/>
    </source>
</evidence>
<dbReference type="EMBL" id="MHQY01000034">
    <property type="protein sequence ID" value="OHA13120.1"/>
    <property type="molecule type" value="Genomic_DNA"/>
</dbReference>
<organism evidence="10 11">
    <name type="scientific">Candidatus Sungbacteria bacterium RIFCSPLOWO2_12_FULL_41_11</name>
    <dbReference type="NCBI Taxonomy" id="1802286"/>
    <lineage>
        <taxon>Bacteria</taxon>
        <taxon>Candidatus Sungiibacteriota</taxon>
    </lineage>
</organism>
<evidence type="ECO:0000256" key="2">
    <source>
        <dbReference type="ARBA" id="ARBA00022475"/>
    </source>
</evidence>
<dbReference type="InterPro" id="IPR026579">
    <property type="entry name" value="FtsQ"/>
</dbReference>
<dbReference type="InterPro" id="IPR034746">
    <property type="entry name" value="POTRA"/>
</dbReference>
<dbReference type="PROSITE" id="PS51779">
    <property type="entry name" value="POTRA"/>
    <property type="match status" value="1"/>
</dbReference>
<sequence length="293" mass="33380">MVDTYFKSRLLYKKKKRRNFRPVILISLAVLIGVAVIAYGIFSLANMPYWQIKNISVTGFEIIEQDELYAAIQEPLDGYIWKFIPKSQYFFLPEEEISEHVKNKFAKIGQVSVEKKFPDILTVVVEERKVFAIYCPAVNKGSTTIALAEEAAIETKSGSKCFYIDRGGVIFELSISFAGTVFPIIENDEDMDFVVGKPAISREVLNFFEEANSALKEKTGFTLSSLTISKDISKDYILGTNFGWFLIVPRDVLPSDWSANLKTIIDSKIKTRIGDLDYVDLRFGSKIFYKFKR</sequence>
<dbReference type="PANTHER" id="PTHR35851:SF1">
    <property type="entry name" value="CELL DIVISION PROTEIN FTSQ"/>
    <property type="match status" value="1"/>
</dbReference>
<keyword evidence="6 8" id="KW-0472">Membrane</keyword>
<protein>
    <recommendedName>
        <fullName evidence="9">POTRA domain-containing protein</fullName>
    </recommendedName>
</protein>
<evidence type="ECO:0000313" key="10">
    <source>
        <dbReference type="EMBL" id="OHA13120.1"/>
    </source>
</evidence>
<dbReference type="Pfam" id="PF08478">
    <property type="entry name" value="POTRA_1"/>
    <property type="match status" value="1"/>
</dbReference>
<evidence type="ECO:0000313" key="11">
    <source>
        <dbReference type="Proteomes" id="UP000177171"/>
    </source>
</evidence>
<dbReference type="GO" id="GO:0090529">
    <property type="term" value="P:cell septum assembly"/>
    <property type="evidence" value="ECO:0007669"/>
    <property type="project" value="InterPro"/>
</dbReference>
<reference evidence="10 11" key="1">
    <citation type="journal article" date="2016" name="Nat. Commun.">
        <title>Thousands of microbial genomes shed light on interconnected biogeochemical processes in an aquifer system.</title>
        <authorList>
            <person name="Anantharaman K."/>
            <person name="Brown C.T."/>
            <person name="Hug L.A."/>
            <person name="Sharon I."/>
            <person name="Castelle C.J."/>
            <person name="Probst A.J."/>
            <person name="Thomas B.C."/>
            <person name="Singh A."/>
            <person name="Wilkins M.J."/>
            <person name="Karaoz U."/>
            <person name="Brodie E.L."/>
            <person name="Williams K.H."/>
            <person name="Hubbard S.S."/>
            <person name="Banfield J.F."/>
        </authorList>
    </citation>
    <scope>NUCLEOTIDE SEQUENCE [LARGE SCALE GENOMIC DNA]</scope>
</reference>
<comment type="subcellular location">
    <subcellularLocation>
        <location evidence="1">Membrane</location>
    </subcellularLocation>
</comment>
<gene>
    <name evidence="10" type="ORF">A3G49_04645</name>
</gene>
<dbReference type="PANTHER" id="PTHR35851">
    <property type="entry name" value="CELL DIVISION PROTEIN FTSQ"/>
    <property type="match status" value="1"/>
</dbReference>
<dbReference type="GO" id="GO:0016020">
    <property type="term" value="C:membrane"/>
    <property type="evidence" value="ECO:0007669"/>
    <property type="project" value="UniProtKB-SubCell"/>
</dbReference>
<accession>A0A1G2LND3</accession>
<evidence type="ECO:0000256" key="7">
    <source>
        <dbReference type="ARBA" id="ARBA00023306"/>
    </source>
</evidence>
<evidence type="ECO:0000256" key="8">
    <source>
        <dbReference type="SAM" id="Phobius"/>
    </source>
</evidence>
<evidence type="ECO:0000256" key="3">
    <source>
        <dbReference type="ARBA" id="ARBA00022618"/>
    </source>
</evidence>
<evidence type="ECO:0000256" key="4">
    <source>
        <dbReference type="ARBA" id="ARBA00022692"/>
    </source>
</evidence>
<dbReference type="InterPro" id="IPR013685">
    <property type="entry name" value="POTRA_FtsQ_type"/>
</dbReference>
<evidence type="ECO:0000256" key="1">
    <source>
        <dbReference type="ARBA" id="ARBA00004370"/>
    </source>
</evidence>
<keyword evidence="4 8" id="KW-0812">Transmembrane</keyword>
<keyword evidence="3" id="KW-0132">Cell division</keyword>
<feature type="transmembrane region" description="Helical" evidence="8">
    <location>
        <begin position="20"/>
        <end position="42"/>
    </location>
</feature>
<feature type="domain" description="POTRA" evidence="9">
    <location>
        <begin position="50"/>
        <end position="128"/>
    </location>
</feature>
<proteinExistence type="predicted"/>
<keyword evidence="5 8" id="KW-1133">Transmembrane helix</keyword>
<dbReference type="AlphaFoldDB" id="A0A1G2LND3"/>
<keyword evidence="7" id="KW-0131">Cell cycle</keyword>
<dbReference type="Proteomes" id="UP000177171">
    <property type="component" value="Unassembled WGS sequence"/>
</dbReference>
<name>A0A1G2LND3_9BACT</name>